<sequence>MSILCKFRVGYDHGSLATSIASCVSHEVLYVYLTRETPTGEVAWFFVLHVVCTVVEVLVKKKTFVGRLRVRPIVSRLLIVGFVCVTAGWLFYPQLIRNNDKYRTCRQKKSIELNN</sequence>
<dbReference type="EMBL" id="JAGKQM010000013">
    <property type="protein sequence ID" value="KAH0889034.1"/>
    <property type="molecule type" value="Genomic_DNA"/>
</dbReference>
<dbReference type="Proteomes" id="UP000824890">
    <property type="component" value="Unassembled WGS sequence"/>
</dbReference>
<name>A0ABQ8A929_BRANA</name>
<feature type="transmembrane region" description="Helical" evidence="1">
    <location>
        <begin position="42"/>
        <end position="61"/>
    </location>
</feature>
<dbReference type="PANTHER" id="PTHR31595:SF70">
    <property type="entry name" value="LONG-CHAIN-ALCOHOL O-FATTY-ACYLTRANSFERASE 3-RELATED"/>
    <property type="match status" value="1"/>
</dbReference>
<gene>
    <name evidence="2" type="ORF">HID58_051463</name>
</gene>
<evidence type="ECO:0000256" key="1">
    <source>
        <dbReference type="SAM" id="Phobius"/>
    </source>
</evidence>
<evidence type="ECO:0000313" key="2">
    <source>
        <dbReference type="EMBL" id="KAH0889034.1"/>
    </source>
</evidence>
<dbReference type="PROSITE" id="PS51257">
    <property type="entry name" value="PROKAR_LIPOPROTEIN"/>
    <property type="match status" value="1"/>
</dbReference>
<keyword evidence="1" id="KW-1133">Transmembrane helix</keyword>
<dbReference type="PANTHER" id="PTHR31595">
    <property type="entry name" value="LONG-CHAIN-ALCOHOL O-FATTY-ACYLTRANSFERASE 3-RELATED"/>
    <property type="match status" value="1"/>
</dbReference>
<keyword evidence="1" id="KW-0472">Membrane</keyword>
<keyword evidence="1" id="KW-0812">Transmembrane</keyword>
<dbReference type="InterPro" id="IPR044851">
    <property type="entry name" value="Wax_synthase"/>
</dbReference>
<comment type="caution">
    <text evidence="2">The sequence shown here is derived from an EMBL/GenBank/DDBJ whole genome shotgun (WGS) entry which is preliminary data.</text>
</comment>
<accession>A0ABQ8A929</accession>
<proteinExistence type="predicted"/>
<keyword evidence="3" id="KW-1185">Reference proteome</keyword>
<evidence type="ECO:0000313" key="3">
    <source>
        <dbReference type="Proteomes" id="UP000824890"/>
    </source>
</evidence>
<protein>
    <submittedName>
        <fullName evidence="2">Uncharacterized protein</fullName>
    </submittedName>
</protein>
<organism evidence="2 3">
    <name type="scientific">Brassica napus</name>
    <name type="common">Rape</name>
    <dbReference type="NCBI Taxonomy" id="3708"/>
    <lineage>
        <taxon>Eukaryota</taxon>
        <taxon>Viridiplantae</taxon>
        <taxon>Streptophyta</taxon>
        <taxon>Embryophyta</taxon>
        <taxon>Tracheophyta</taxon>
        <taxon>Spermatophyta</taxon>
        <taxon>Magnoliopsida</taxon>
        <taxon>eudicotyledons</taxon>
        <taxon>Gunneridae</taxon>
        <taxon>Pentapetalae</taxon>
        <taxon>rosids</taxon>
        <taxon>malvids</taxon>
        <taxon>Brassicales</taxon>
        <taxon>Brassicaceae</taxon>
        <taxon>Brassiceae</taxon>
        <taxon>Brassica</taxon>
    </lineage>
</organism>
<feature type="transmembrane region" description="Helical" evidence="1">
    <location>
        <begin position="73"/>
        <end position="92"/>
    </location>
</feature>
<reference evidence="2 3" key="1">
    <citation type="submission" date="2021-05" db="EMBL/GenBank/DDBJ databases">
        <title>Genome Assembly of Synthetic Allotetraploid Brassica napus Reveals Homoeologous Exchanges between Subgenomes.</title>
        <authorList>
            <person name="Davis J.T."/>
        </authorList>
    </citation>
    <scope>NUCLEOTIDE SEQUENCE [LARGE SCALE GENOMIC DNA]</scope>
    <source>
        <strain evidence="3">cv. Da-Ae</strain>
        <tissue evidence="2">Seedling</tissue>
    </source>
</reference>